<dbReference type="PANTHER" id="PTHR37451">
    <property type="entry name" value="MARVEL DOMAIN"/>
    <property type="match status" value="1"/>
</dbReference>
<comment type="subcellular location">
    <subcellularLocation>
        <location evidence="1">Membrane</location>
        <topology evidence="1">Multi-pass membrane protein</topology>
    </subcellularLocation>
</comment>
<feature type="compositionally biased region" description="Basic and acidic residues" evidence="5">
    <location>
        <begin position="191"/>
        <end position="203"/>
    </location>
</feature>
<dbReference type="PANTHER" id="PTHR37451:SF3">
    <property type="entry name" value="MARVEL DOMAIN-CONTAINING PROTEIN"/>
    <property type="match status" value="1"/>
</dbReference>
<keyword evidence="9" id="KW-1185">Reference proteome</keyword>
<evidence type="ECO:0000256" key="2">
    <source>
        <dbReference type="ARBA" id="ARBA00022692"/>
    </source>
</evidence>
<dbReference type="PROSITE" id="PS51257">
    <property type="entry name" value="PROKAR_LIPOPROTEIN"/>
    <property type="match status" value="1"/>
</dbReference>
<feature type="transmembrane region" description="Helical" evidence="6">
    <location>
        <begin position="150"/>
        <end position="170"/>
    </location>
</feature>
<evidence type="ECO:0000256" key="3">
    <source>
        <dbReference type="ARBA" id="ARBA00022989"/>
    </source>
</evidence>
<feature type="region of interest" description="Disordered" evidence="5">
    <location>
        <begin position="107"/>
        <end position="128"/>
    </location>
</feature>
<dbReference type="EMBL" id="JAXOVC010000005">
    <property type="protein sequence ID" value="KAK4501450.1"/>
    <property type="molecule type" value="Genomic_DNA"/>
</dbReference>
<proteinExistence type="predicted"/>
<feature type="transmembrane region" description="Helical" evidence="6">
    <location>
        <begin position="12"/>
        <end position="34"/>
    </location>
</feature>
<protein>
    <recommendedName>
        <fullName evidence="7">MARVEL domain-containing protein</fullName>
    </recommendedName>
</protein>
<evidence type="ECO:0000313" key="9">
    <source>
        <dbReference type="Proteomes" id="UP001305779"/>
    </source>
</evidence>
<dbReference type="Pfam" id="PF01284">
    <property type="entry name" value="MARVEL"/>
    <property type="match status" value="1"/>
</dbReference>
<dbReference type="InterPro" id="IPR008253">
    <property type="entry name" value="Marvel"/>
</dbReference>
<keyword evidence="2 6" id="KW-0812">Transmembrane</keyword>
<sequence length="305" mass="33382">MRLPQTKLQRIKAIVHFVQVFVIFIAGCLTLAVMTKDGGFGGQTGFYFALCFFTIPAVIYQVMVPLWSRAWRFNNVWAIATIDILFAILWFAASIAVAVWNANGIAKGKSSDSSDDDNKKTTTRDDSTKKDGTCESFGYGSATKCNISKASVGLGIVIMLLFAITSYISVRAIIEYRRTGVVPTAAPKNHGQPERLDVDDPSKDAWSANTDELNYRTNNDDDRLAFGQDVEDDQQGLLNRHSFDAHQPADGMHPGTRLSYESPSQVAAPPAYDSSIAPSALSPTGLPMSPNGRLQFPEANYNALR</sequence>
<feature type="region of interest" description="Disordered" evidence="5">
    <location>
        <begin position="183"/>
        <end position="207"/>
    </location>
</feature>
<reference evidence="8 9" key="1">
    <citation type="journal article" date="2023" name="G3 (Bethesda)">
        <title>A chromosome-level genome assembly of Zasmidium syzygii isolated from banana leaves.</title>
        <authorList>
            <person name="van Westerhoven A.C."/>
            <person name="Mehrabi R."/>
            <person name="Talebi R."/>
            <person name="Steentjes M.B.F."/>
            <person name="Corcolon B."/>
            <person name="Chong P.A."/>
            <person name="Kema G.H.J."/>
            <person name="Seidl M.F."/>
        </authorList>
    </citation>
    <scope>NUCLEOTIDE SEQUENCE [LARGE SCALE GENOMIC DNA]</scope>
    <source>
        <strain evidence="8 9">P124</strain>
    </source>
</reference>
<evidence type="ECO:0000256" key="4">
    <source>
        <dbReference type="ARBA" id="ARBA00023136"/>
    </source>
</evidence>
<feature type="region of interest" description="Disordered" evidence="5">
    <location>
        <begin position="244"/>
        <end position="305"/>
    </location>
</feature>
<feature type="domain" description="MARVEL" evidence="7">
    <location>
        <begin position="19"/>
        <end position="167"/>
    </location>
</feature>
<evidence type="ECO:0000256" key="5">
    <source>
        <dbReference type="SAM" id="MobiDB-lite"/>
    </source>
</evidence>
<evidence type="ECO:0000259" key="7">
    <source>
        <dbReference type="Pfam" id="PF01284"/>
    </source>
</evidence>
<evidence type="ECO:0000313" key="8">
    <source>
        <dbReference type="EMBL" id="KAK4501450.1"/>
    </source>
</evidence>
<feature type="transmembrane region" description="Helical" evidence="6">
    <location>
        <begin position="76"/>
        <end position="100"/>
    </location>
</feature>
<keyword evidence="3 6" id="KW-1133">Transmembrane helix</keyword>
<comment type="caution">
    <text evidence="8">The sequence shown here is derived from an EMBL/GenBank/DDBJ whole genome shotgun (WGS) entry which is preliminary data.</text>
</comment>
<organism evidence="8 9">
    <name type="scientific">Zasmidium cellare</name>
    <name type="common">Wine cellar mold</name>
    <name type="synonym">Racodium cellare</name>
    <dbReference type="NCBI Taxonomy" id="395010"/>
    <lineage>
        <taxon>Eukaryota</taxon>
        <taxon>Fungi</taxon>
        <taxon>Dikarya</taxon>
        <taxon>Ascomycota</taxon>
        <taxon>Pezizomycotina</taxon>
        <taxon>Dothideomycetes</taxon>
        <taxon>Dothideomycetidae</taxon>
        <taxon>Mycosphaerellales</taxon>
        <taxon>Mycosphaerellaceae</taxon>
        <taxon>Zasmidium</taxon>
    </lineage>
</organism>
<accession>A0ABR0EJU9</accession>
<evidence type="ECO:0000256" key="6">
    <source>
        <dbReference type="SAM" id="Phobius"/>
    </source>
</evidence>
<feature type="compositionally biased region" description="Basic and acidic residues" evidence="5">
    <location>
        <begin position="109"/>
        <end position="128"/>
    </location>
</feature>
<evidence type="ECO:0000256" key="1">
    <source>
        <dbReference type="ARBA" id="ARBA00004141"/>
    </source>
</evidence>
<dbReference type="Proteomes" id="UP001305779">
    <property type="component" value="Unassembled WGS sequence"/>
</dbReference>
<gene>
    <name evidence="8" type="ORF">PRZ48_007259</name>
</gene>
<feature type="transmembrane region" description="Helical" evidence="6">
    <location>
        <begin position="46"/>
        <end position="64"/>
    </location>
</feature>
<name>A0ABR0EJU9_ZASCE</name>
<keyword evidence="4 6" id="KW-0472">Membrane</keyword>